<keyword evidence="2" id="KW-1185">Reference proteome</keyword>
<name>A0A4Y2FY08_ARAVE</name>
<dbReference type="EMBL" id="BGPR01001098">
    <property type="protein sequence ID" value="GBM45386.1"/>
    <property type="molecule type" value="Genomic_DNA"/>
</dbReference>
<dbReference type="Proteomes" id="UP000499080">
    <property type="component" value="Unassembled WGS sequence"/>
</dbReference>
<reference evidence="1 2" key="1">
    <citation type="journal article" date="2019" name="Sci. Rep.">
        <title>Orb-weaving spider Araneus ventricosus genome elucidates the spidroin gene catalogue.</title>
        <authorList>
            <person name="Kono N."/>
            <person name="Nakamura H."/>
            <person name="Ohtoshi R."/>
            <person name="Moran D.A.P."/>
            <person name="Shinohara A."/>
            <person name="Yoshida Y."/>
            <person name="Fujiwara M."/>
            <person name="Mori M."/>
            <person name="Tomita M."/>
            <person name="Arakawa K."/>
        </authorList>
    </citation>
    <scope>NUCLEOTIDE SEQUENCE [LARGE SCALE GENOMIC DNA]</scope>
</reference>
<accession>A0A4Y2FY08</accession>
<dbReference type="AlphaFoldDB" id="A0A4Y2FY08"/>
<organism evidence="1 2">
    <name type="scientific">Araneus ventricosus</name>
    <name type="common">Orbweaver spider</name>
    <name type="synonym">Epeira ventricosa</name>
    <dbReference type="NCBI Taxonomy" id="182803"/>
    <lineage>
        <taxon>Eukaryota</taxon>
        <taxon>Metazoa</taxon>
        <taxon>Ecdysozoa</taxon>
        <taxon>Arthropoda</taxon>
        <taxon>Chelicerata</taxon>
        <taxon>Arachnida</taxon>
        <taxon>Araneae</taxon>
        <taxon>Araneomorphae</taxon>
        <taxon>Entelegynae</taxon>
        <taxon>Araneoidea</taxon>
        <taxon>Araneidae</taxon>
        <taxon>Araneus</taxon>
    </lineage>
</organism>
<sequence length="131" mass="14933">MNWRTSPTSMNWRPEAATSIDGGARSYTSTNWRLRLRPLIGSPRLRTSTNWQTSLTSTSWHLPHTSGGDWRLRLLTLAARLLIGSHGLPRLLIGRLRLHVPLIAAASYTSTMRALTRLWWRTSSTSTNWRP</sequence>
<comment type="caution">
    <text evidence="1">The sequence shown here is derived from an EMBL/GenBank/DDBJ whole genome shotgun (WGS) entry which is preliminary data.</text>
</comment>
<gene>
    <name evidence="1" type="ORF">AVEN_270695_1</name>
</gene>
<evidence type="ECO:0000313" key="1">
    <source>
        <dbReference type="EMBL" id="GBM45386.1"/>
    </source>
</evidence>
<protein>
    <submittedName>
        <fullName evidence="1">Uncharacterized protein</fullName>
    </submittedName>
</protein>
<evidence type="ECO:0000313" key="2">
    <source>
        <dbReference type="Proteomes" id="UP000499080"/>
    </source>
</evidence>
<proteinExistence type="predicted"/>